<proteinExistence type="predicted"/>
<dbReference type="InterPro" id="IPR057251">
    <property type="entry name" value="FP_C"/>
</dbReference>
<gene>
    <name evidence="2" type="ORF">g.51462</name>
</gene>
<sequence>MINDCHRISINHNNTSPRRIIVNFSNHQVNVDFLKARQIFRNFCSKYIDIQPDVPIYIRENLTINGNTLFKEARDLKIQLNFQFVWTKNAIIFLRKNETEKIMRVDSEDTIQNIKGQYEDLNS</sequence>
<dbReference type="Pfam" id="PF25298">
    <property type="entry name" value="Baculo_FP_2nd"/>
    <property type="match status" value="1"/>
</dbReference>
<name>A0A2S2Q334_9HEMI</name>
<organism evidence="2">
    <name type="scientific">Sipha flava</name>
    <name type="common">yellow sugarcane aphid</name>
    <dbReference type="NCBI Taxonomy" id="143950"/>
    <lineage>
        <taxon>Eukaryota</taxon>
        <taxon>Metazoa</taxon>
        <taxon>Ecdysozoa</taxon>
        <taxon>Arthropoda</taxon>
        <taxon>Hexapoda</taxon>
        <taxon>Insecta</taxon>
        <taxon>Pterygota</taxon>
        <taxon>Neoptera</taxon>
        <taxon>Paraneoptera</taxon>
        <taxon>Hemiptera</taxon>
        <taxon>Sternorrhyncha</taxon>
        <taxon>Aphidomorpha</taxon>
        <taxon>Aphidoidea</taxon>
        <taxon>Aphididae</taxon>
        <taxon>Sipha</taxon>
    </lineage>
</organism>
<feature type="domain" description="FP protein C-terminal" evidence="1">
    <location>
        <begin position="66"/>
        <end position="115"/>
    </location>
</feature>
<evidence type="ECO:0000259" key="1">
    <source>
        <dbReference type="Pfam" id="PF25298"/>
    </source>
</evidence>
<protein>
    <recommendedName>
        <fullName evidence="1">FP protein C-terminal domain-containing protein</fullName>
    </recommendedName>
</protein>
<dbReference type="OrthoDB" id="6587998at2759"/>
<dbReference type="EMBL" id="GGMS01002906">
    <property type="protein sequence ID" value="MBY72109.1"/>
    <property type="molecule type" value="Transcribed_RNA"/>
</dbReference>
<dbReference type="AlphaFoldDB" id="A0A2S2Q334"/>
<accession>A0A2S2Q334</accession>
<reference evidence="2" key="1">
    <citation type="submission" date="2018-04" db="EMBL/GenBank/DDBJ databases">
        <title>Transcriptome assembly of Sipha flava.</title>
        <authorList>
            <person name="Scully E.D."/>
            <person name="Geib S.M."/>
            <person name="Palmer N.A."/>
            <person name="Koch K."/>
            <person name="Bradshaw J."/>
            <person name="Heng-Moss T."/>
            <person name="Sarath G."/>
        </authorList>
    </citation>
    <scope>NUCLEOTIDE SEQUENCE</scope>
</reference>
<evidence type="ECO:0000313" key="2">
    <source>
        <dbReference type="EMBL" id="MBY72109.1"/>
    </source>
</evidence>